<dbReference type="STRING" id="1424334.W822_03590"/>
<evidence type="ECO:0000256" key="1">
    <source>
        <dbReference type="ARBA" id="ARBA00022679"/>
    </source>
</evidence>
<dbReference type="Gene3D" id="3.40.50.10540">
    <property type="entry name" value="Crotonobetainyl-coa:carnitine coa-transferase, domain 1"/>
    <property type="match status" value="1"/>
</dbReference>
<evidence type="ECO:0000313" key="2">
    <source>
        <dbReference type="EMBL" id="ETF04265.1"/>
    </source>
</evidence>
<keyword evidence="1 2" id="KW-0808">Transferase</keyword>
<keyword evidence="3" id="KW-1185">Reference proteome</keyword>
<accession>V8QY66</accession>
<dbReference type="PANTHER" id="PTHR48207">
    <property type="entry name" value="SUCCINATE--HYDROXYMETHYLGLUTARATE COA-TRANSFERASE"/>
    <property type="match status" value="1"/>
</dbReference>
<dbReference type="PANTHER" id="PTHR48207:SF3">
    <property type="entry name" value="SUCCINATE--HYDROXYMETHYLGLUTARATE COA-TRANSFERASE"/>
    <property type="match status" value="1"/>
</dbReference>
<sequence length="416" mass="44962">MEEVVQTKMLEHLQIVDFSKVLAGPLCTQYLADMGAEVIKVETVGGGDDTRSWPPFHEGTGTVFLSANRNKRSIALDLKSPEGQVIARQLIQRADVVVESFAPGVTARLGIDYESAQKIKPDIIYCSITGFGSVGPLKQAKGYDVILQAFSGMMATTGEQDGMPARSPFSPVDQATGMHAAIGILGAVVQHGHTGKGALIEASLFDTAVGFLGYMSQSYWERKTEPRRWGSAHESLCPYQAFETRDKPILLGIANDALWQTFCRETGARELADMPAFKTNACRVENRSEVVAAVQAILLQRTRDDWISQLSRTGIPCASIQGVGEMLNHPHTLESGMVQTWQSGTDSALNVISQPLRFNGERNAIRSAPPAHGEHTDDILASLGYSETDIAQLRQKGSVGCAVSQPVSTDRLAAST</sequence>
<evidence type="ECO:0000313" key="3">
    <source>
        <dbReference type="Proteomes" id="UP000018733"/>
    </source>
</evidence>
<name>V8QY66_9BURK</name>
<dbReference type="Gene3D" id="3.30.1540.10">
    <property type="entry name" value="formyl-coa transferase, domain 3"/>
    <property type="match status" value="1"/>
</dbReference>
<dbReference type="EMBL" id="AYXT01000001">
    <property type="protein sequence ID" value="ETF04265.1"/>
    <property type="molecule type" value="Genomic_DNA"/>
</dbReference>
<dbReference type="HOGENOM" id="CLU_033975_0_0_4"/>
<dbReference type="OrthoDB" id="5294844at2"/>
<gene>
    <name evidence="2" type="ORF">W822_03590</name>
</gene>
<dbReference type="Proteomes" id="UP000018733">
    <property type="component" value="Unassembled WGS sequence"/>
</dbReference>
<dbReference type="AlphaFoldDB" id="V8QY66"/>
<dbReference type="InterPro" id="IPR023606">
    <property type="entry name" value="CoA-Trfase_III_dom_1_sf"/>
</dbReference>
<reference evidence="2 3" key="1">
    <citation type="journal article" date="2014" name="Genome Announc.">
        <title>Draft Genome Sequence of Advenella kashmirensis Strain W13003, a Polycyclic Aromatic Hydrocarbon-Degrading Bacterium.</title>
        <authorList>
            <person name="Wang X."/>
            <person name="Jin D."/>
            <person name="Zhou L."/>
            <person name="Wu L."/>
            <person name="An W."/>
            <person name="Zhao L."/>
        </authorList>
    </citation>
    <scope>NUCLEOTIDE SEQUENCE [LARGE SCALE GENOMIC DNA]</scope>
    <source>
        <strain evidence="2 3">W13003</strain>
    </source>
</reference>
<dbReference type="eggNOG" id="COG1804">
    <property type="taxonomic scope" value="Bacteria"/>
</dbReference>
<comment type="caution">
    <text evidence="2">The sequence shown here is derived from an EMBL/GenBank/DDBJ whole genome shotgun (WGS) entry which is preliminary data.</text>
</comment>
<dbReference type="Pfam" id="PF02515">
    <property type="entry name" value="CoA_transf_3"/>
    <property type="match status" value="1"/>
</dbReference>
<proteinExistence type="predicted"/>
<dbReference type="InterPro" id="IPR003673">
    <property type="entry name" value="CoA-Trfase_fam_III"/>
</dbReference>
<dbReference type="InterPro" id="IPR050483">
    <property type="entry name" value="CoA-transferase_III_domain"/>
</dbReference>
<protein>
    <submittedName>
        <fullName evidence="2">Formyl-CoA transferase</fullName>
    </submittedName>
</protein>
<dbReference type="PATRIC" id="fig|1424334.3.peg.722"/>
<organism evidence="2 3">
    <name type="scientific">Advenella kashmirensis W13003</name>
    <dbReference type="NCBI Taxonomy" id="1424334"/>
    <lineage>
        <taxon>Bacteria</taxon>
        <taxon>Pseudomonadati</taxon>
        <taxon>Pseudomonadota</taxon>
        <taxon>Betaproteobacteria</taxon>
        <taxon>Burkholderiales</taxon>
        <taxon>Alcaligenaceae</taxon>
    </lineage>
</organism>
<dbReference type="GO" id="GO:0008410">
    <property type="term" value="F:CoA-transferase activity"/>
    <property type="evidence" value="ECO:0007669"/>
    <property type="project" value="TreeGrafter"/>
</dbReference>
<dbReference type="InterPro" id="IPR044855">
    <property type="entry name" value="CoA-Trfase_III_dom3_sf"/>
</dbReference>
<dbReference type="SUPFAM" id="SSF89796">
    <property type="entry name" value="CoA-transferase family III (CaiB/BaiF)"/>
    <property type="match status" value="1"/>
</dbReference>